<feature type="domain" description="Hydantoinase/oxoprolinase N-terminal" evidence="2">
    <location>
        <begin position="4"/>
        <end position="185"/>
    </location>
</feature>
<dbReference type="EMBL" id="CP018171">
    <property type="protein sequence ID" value="APH71353.1"/>
    <property type="molecule type" value="Genomic_DNA"/>
</dbReference>
<dbReference type="PANTHER" id="PTHR11365:SF23">
    <property type="entry name" value="HYPOTHETICAL 5-OXOPROLINASE (EUROFUNG)-RELATED"/>
    <property type="match status" value="1"/>
</dbReference>
<dbReference type="RefSeq" id="WP_072602917.1">
    <property type="nucleotide sequence ID" value="NZ_CP018171.1"/>
</dbReference>
<dbReference type="Pfam" id="PF19278">
    <property type="entry name" value="Hydant_A_C"/>
    <property type="match status" value="1"/>
</dbReference>
<feature type="domain" description="Hydantoinase A/oxoprolinase" evidence="1">
    <location>
        <begin position="206"/>
        <end position="493"/>
    </location>
</feature>
<dbReference type="Pfam" id="PF05378">
    <property type="entry name" value="Hydant_A_N"/>
    <property type="match status" value="1"/>
</dbReference>
<dbReference type="OrthoDB" id="9759608at2"/>
<dbReference type="GO" id="GO:0005829">
    <property type="term" value="C:cytosol"/>
    <property type="evidence" value="ECO:0007669"/>
    <property type="project" value="TreeGrafter"/>
</dbReference>
<proteinExistence type="predicted"/>
<name>A0A1L3SPL5_9HYPH</name>
<protein>
    <submittedName>
        <fullName evidence="4">Methylhydantoinase</fullName>
    </submittedName>
</protein>
<dbReference type="Proteomes" id="UP000182840">
    <property type="component" value="Chromosome"/>
</dbReference>
<dbReference type="GO" id="GO:0017168">
    <property type="term" value="F:5-oxoprolinase (ATP-hydrolyzing) activity"/>
    <property type="evidence" value="ECO:0007669"/>
    <property type="project" value="TreeGrafter"/>
</dbReference>
<evidence type="ECO:0000259" key="3">
    <source>
        <dbReference type="Pfam" id="PF19278"/>
    </source>
</evidence>
<dbReference type="InterPro" id="IPR049517">
    <property type="entry name" value="ACX-like_C"/>
</dbReference>
<dbReference type="SUPFAM" id="SSF53067">
    <property type="entry name" value="Actin-like ATPase domain"/>
    <property type="match status" value="1"/>
</dbReference>
<gene>
    <name evidence="4" type="ORF">BSQ44_08210</name>
</gene>
<accession>A0A1L3SPL5</accession>
<evidence type="ECO:0000259" key="1">
    <source>
        <dbReference type="Pfam" id="PF01968"/>
    </source>
</evidence>
<dbReference type="InterPro" id="IPR045079">
    <property type="entry name" value="Oxoprolinase-like"/>
</dbReference>
<evidence type="ECO:0000313" key="5">
    <source>
        <dbReference type="Proteomes" id="UP000182840"/>
    </source>
</evidence>
<dbReference type="PANTHER" id="PTHR11365">
    <property type="entry name" value="5-OXOPROLINASE RELATED"/>
    <property type="match status" value="1"/>
</dbReference>
<dbReference type="STRING" id="1670800.BSQ44_08210"/>
<dbReference type="KEGG" id="meso:BSQ44_08210"/>
<reference evidence="5" key="1">
    <citation type="submission" date="2016-11" db="EMBL/GenBank/DDBJ databases">
        <title>Mesorhizobium oceanicum sp. nov., isolated from deep seawater in South China Sea.</title>
        <authorList>
            <person name="Fu G.-Y."/>
        </authorList>
    </citation>
    <scope>NUCLEOTIDE SEQUENCE [LARGE SCALE GENOMIC DNA]</scope>
    <source>
        <strain evidence="5">B7</strain>
    </source>
</reference>
<dbReference type="InterPro" id="IPR008040">
    <property type="entry name" value="Hydant_A_N"/>
</dbReference>
<dbReference type="AlphaFoldDB" id="A0A1L3SPL5"/>
<feature type="domain" description="Acetophenone carboxylase-like C-terminal" evidence="3">
    <location>
        <begin position="509"/>
        <end position="681"/>
    </location>
</feature>
<evidence type="ECO:0000259" key="2">
    <source>
        <dbReference type="Pfam" id="PF05378"/>
    </source>
</evidence>
<dbReference type="InterPro" id="IPR002821">
    <property type="entry name" value="Hydantoinase_A"/>
</dbReference>
<organism evidence="4 5">
    <name type="scientific">Aquibium oceanicum</name>
    <dbReference type="NCBI Taxonomy" id="1670800"/>
    <lineage>
        <taxon>Bacteria</taxon>
        <taxon>Pseudomonadati</taxon>
        <taxon>Pseudomonadota</taxon>
        <taxon>Alphaproteobacteria</taxon>
        <taxon>Hyphomicrobiales</taxon>
        <taxon>Phyllobacteriaceae</taxon>
        <taxon>Aquibium</taxon>
    </lineage>
</organism>
<sequence length="692" mass="74805">MKLVGVDVGGTFTDVMFSDTAAKKAMIHKVPTTGDDPSRGVMTGILELCERNNIKPADLDYVFHGTTIATNAILEYRGAEAGMITTRGFRDIIHIGRHQRPQHYSIMQEIPWQDKPLVKRRYRKVVTERLAPPHGDVLVPLAEEEVRQAARELKDAGIRSIAVCFLFSYLNSVHEDRAREIVLEEHPDAFVTTSSSIVAQFREFERFTTAAMNAYIGPPVRNYIRQLETALRQADMKAELRIMRSNGGVATPATISEFPVLTLLSGPAAGVLGGAVCGALSGRSNLITFDVGGTSADIGVTNEGRFSEASARDTKIAGYPVLVPMIDIHTIGAGGGSVAYVDQGGTFHVGPRSAGSVPGPAAYSRGGQEPTVTDANVVLGRLDKDNFLGGEMSLDVEGAQKVVGEIAERLGLGIDEAAAGIITILNSNMANAIRSRTVQKGIDPRDFALMAFGGAGPLHGAEVADMLGIPEVIVPTYPGITSALGLLASELKYDAIRTQFQVSGSVDVDRLNSEFAQMGDDVLRQFTADGVSHSEVTMRRYADARYVGQGYELRIDLADGMITEDDMHRSYEQFHRIHESEYGHAFQQSPIEIVNIRVTGTAPSPQLEWPKIGSEGSIEKALIKRDNTKFRVDGELRSFDTAFYRRADLPVGQKLAGPAIVLQLDTTTVVPPNWSFTADPHGNLILTAGGAQ</sequence>
<dbReference type="Pfam" id="PF01968">
    <property type="entry name" value="Hydantoinase_A"/>
    <property type="match status" value="1"/>
</dbReference>
<dbReference type="GO" id="GO:0006749">
    <property type="term" value="P:glutathione metabolic process"/>
    <property type="evidence" value="ECO:0007669"/>
    <property type="project" value="TreeGrafter"/>
</dbReference>
<keyword evidence="5" id="KW-1185">Reference proteome</keyword>
<evidence type="ECO:0000313" key="4">
    <source>
        <dbReference type="EMBL" id="APH71353.1"/>
    </source>
</evidence>
<dbReference type="InterPro" id="IPR043129">
    <property type="entry name" value="ATPase_NBD"/>
</dbReference>